<organism evidence="1 2">
    <name type="scientific">Naganishia friedmannii</name>
    <dbReference type="NCBI Taxonomy" id="89922"/>
    <lineage>
        <taxon>Eukaryota</taxon>
        <taxon>Fungi</taxon>
        <taxon>Dikarya</taxon>
        <taxon>Basidiomycota</taxon>
        <taxon>Agaricomycotina</taxon>
        <taxon>Tremellomycetes</taxon>
        <taxon>Filobasidiales</taxon>
        <taxon>Filobasidiaceae</taxon>
        <taxon>Naganishia</taxon>
    </lineage>
</organism>
<protein>
    <submittedName>
        <fullName evidence="1">Uncharacterized protein</fullName>
    </submittedName>
</protein>
<dbReference type="Proteomes" id="UP001227268">
    <property type="component" value="Unassembled WGS sequence"/>
</dbReference>
<name>A0ACC2VD31_9TREE</name>
<proteinExistence type="predicted"/>
<comment type="caution">
    <text evidence="1">The sequence shown here is derived from an EMBL/GenBank/DDBJ whole genome shotgun (WGS) entry which is preliminary data.</text>
</comment>
<gene>
    <name evidence="1" type="ORF">QFC21_004969</name>
</gene>
<accession>A0ACC2VD31</accession>
<sequence length="1158" mass="129802">MSDDQSQHVAQIPQAVSIAASVDPNTPTELRQQAVEYLQKVKELSDQTWKACLTLYLQGAGATSVNGVGRDGKEKLSSELRVYCLQVVDDMLGNRPELLSEQDLVSLQQAMMRYVQTEFVEGSAEMGMAFLRNKFCYTLTLIFLRVYPTPSSDFLKPFLSFLNVPQSSAQANQLQTTLMTLHLLCEIASEVHDPLLKSARSFAGDRNRRDGMVRDSLRATGDTKAVIEGALGLVERGMNVTGQPMLEESVEWALKTLGAWAPWVDITTSVTPESLNLYQRLVNHASPVYRSAALSIYNTLLAKGTKTPPEKLQVMSVLNVMAFIPSLEENSRSNGKSRSNEEERFRESLAKLLSSQGVEAIKVYEDSRTDDASRAEAEKLWYQPLPYLIKFLEDPSEEVAASASPLLNDTMRLYKKARKANENNFQLPQDKVEFFRTLLQTQVKQMQWGDDMPWGLGGTDSEIDEEDLETFIEKRKRLKNDLDGVANIDPTLFNTMIIGFILDIYNTIQTQGYAAVSWQRAELAGYLTFIYGELQKSGLSKEAFFDISIEVQNAVRDRNKERNDAFRNRAMALKKGESADHVEIRHYEAIDFAQFPLKPLGQILLKAIESQTLSFPHSAVTLQVLECCSRYYEFFKCKTILIQPVLEAFVDARGIHNPDADVRNRVFYLFAKFVRELKNCIEPSFDALPIVAVLPEVENPGDDVLTKATTGSQPFDNHLHLFEAVGSLIHLVKDPNEQAQLLQAVIAPLLQDLEKAIQTLANGATPEPLVILQVHHVISAVGSIASGFPDAPEFQPETPPHWEPIYQRAIEAVLNTLQAFKGHRIVRDASRNAFSGIIKTMTTRATKYMPTLVVNMVGEFDAQELVEFLSFLGMLAHKLNTDIQDIMDQLLPVLFDRVYLILGQPANGTDDVLIQAELRKAYLTFLTTIFQAGLHQILLSPSLYQGAQLMRAHAYPLSIFFAVNKPRFESFISSLVALGTTMTDRTDRTAQRGALQVIRLTVSAWATDPAVIHGPSMFLTDIASKEAYGKDRLKANGQNSNGSTPSVENTTQVLPGYQQTVYDRLVPEIFNMVMSPDFNTKDGQSQLILHEVSNLLRDILIARGQEGIDFLLTFLTSKQCPLPAAQELVRRMRSEILREFRKTFSDFIKDWKAAYGLS</sequence>
<keyword evidence="2" id="KW-1185">Reference proteome</keyword>
<evidence type="ECO:0000313" key="1">
    <source>
        <dbReference type="EMBL" id="KAJ9097300.1"/>
    </source>
</evidence>
<reference evidence="1" key="1">
    <citation type="submission" date="2023-04" db="EMBL/GenBank/DDBJ databases">
        <title>Draft Genome sequencing of Naganishia species isolated from polar environments using Oxford Nanopore Technology.</title>
        <authorList>
            <person name="Leo P."/>
            <person name="Venkateswaran K."/>
        </authorList>
    </citation>
    <scope>NUCLEOTIDE SEQUENCE</scope>
    <source>
        <strain evidence="1">MNA-CCFEE 5423</strain>
    </source>
</reference>
<dbReference type="EMBL" id="JASBWT010000017">
    <property type="protein sequence ID" value="KAJ9097300.1"/>
    <property type="molecule type" value="Genomic_DNA"/>
</dbReference>
<evidence type="ECO:0000313" key="2">
    <source>
        <dbReference type="Proteomes" id="UP001227268"/>
    </source>
</evidence>